<feature type="binding site" evidence="5">
    <location>
        <position position="151"/>
    </location>
    <ligand>
        <name>glyoxylate</name>
        <dbReference type="ChEBI" id="CHEBI:36655"/>
    </ligand>
</feature>
<feature type="binding site" evidence="5">
    <location>
        <position position="186"/>
    </location>
    <ligand>
        <name>glyoxylate</name>
        <dbReference type="ChEBI" id="CHEBI:36655"/>
    </ligand>
</feature>
<evidence type="ECO:0000256" key="5">
    <source>
        <dbReference type="PIRSR" id="PIRSR000138-2"/>
    </source>
</evidence>
<feature type="binding site" evidence="5">
    <location>
        <position position="319"/>
    </location>
    <ligand>
        <name>FMN</name>
        <dbReference type="ChEBI" id="CHEBI:58210"/>
    </ligand>
</feature>
<evidence type="ECO:0000256" key="1">
    <source>
        <dbReference type="ARBA" id="ARBA00001917"/>
    </source>
</evidence>
<dbReference type="EMBL" id="JAALAA010000004">
    <property type="protein sequence ID" value="NGN92305.1"/>
    <property type="molecule type" value="Genomic_DNA"/>
</dbReference>
<dbReference type="RefSeq" id="WP_165110067.1">
    <property type="nucleotide sequence ID" value="NZ_JAALAA010000004.1"/>
</dbReference>
<feature type="binding site" evidence="5">
    <location>
        <begin position="98"/>
        <end position="100"/>
    </location>
    <ligand>
        <name>FMN</name>
        <dbReference type="ChEBI" id="CHEBI:58210"/>
    </ligand>
</feature>
<dbReference type="PROSITE" id="PS00557">
    <property type="entry name" value="FMN_HYDROXY_ACID_DH_1"/>
    <property type="match status" value="1"/>
</dbReference>
<keyword evidence="2" id="KW-0560">Oxidoreductase</keyword>
<dbReference type="Gene3D" id="3.20.20.70">
    <property type="entry name" value="Aldolase class I"/>
    <property type="match status" value="1"/>
</dbReference>
<feature type="binding site" evidence="5">
    <location>
        <begin position="375"/>
        <end position="376"/>
    </location>
    <ligand>
        <name>FMN</name>
        <dbReference type="ChEBI" id="CHEBI:58210"/>
    </ligand>
</feature>
<dbReference type="GO" id="GO:0004497">
    <property type="term" value="F:monooxygenase activity"/>
    <property type="evidence" value="ECO:0007669"/>
    <property type="project" value="UniProtKB-KW"/>
</dbReference>
<feature type="domain" description="FMN hydroxy acid dehydrogenase" evidence="6">
    <location>
        <begin position="19"/>
        <end position="422"/>
    </location>
</feature>
<sequence>MSIGRDLQSAIFRKGLFGHRPVVPTEPSALAEAAHRAMSKEAWAYVAGGAGQQRTVAANTAAFDHFRLVPRMLANVETRDLRTTLFGVDMPAPLMLGPVGVLELAHPRAEHEVAAAARATGIPMVISTQASVPMEDVAADLGDTPRLYQLYWSKDESIVESFVRRAEAIGSDALVVTLDTHMLGWRTRDLDLGYLPFARGLGIAQYTSDPAFRALVDERIAAGSGMSVRPGLREIPAALSAVASMAQHHPGKVVESLRSGHARAAVETFLDVFSRSDLIWDDLDRLREMTDLPIVLKGLQAPEDARRALEHGVDGIIVSNHGGRQVDGAIASIDALPSIVDEVDGRIPVLFDSGIRSGADILKALALGADAVLLGRPYVYGLALAGAAGVQAVVEHMIAELDLSLGLVGCRSADEIGRELLG</sequence>
<feature type="binding site" evidence="5">
    <location>
        <position position="127"/>
    </location>
    <ligand>
        <name>FMN</name>
        <dbReference type="ChEBI" id="CHEBI:58210"/>
    </ligand>
</feature>
<feature type="binding site" evidence="5">
    <location>
        <position position="149"/>
    </location>
    <ligand>
        <name>FMN</name>
        <dbReference type="ChEBI" id="CHEBI:58210"/>
    </ligand>
</feature>
<comment type="caution">
    <text evidence="7">The sequence shown here is derived from an EMBL/GenBank/DDBJ whole genome shotgun (WGS) entry which is preliminary data.</text>
</comment>
<evidence type="ECO:0000259" key="6">
    <source>
        <dbReference type="PROSITE" id="PS51349"/>
    </source>
</evidence>
<name>A0A6M1QR58_9ACTN</name>
<feature type="binding site" evidence="5">
    <location>
        <position position="177"/>
    </location>
    <ligand>
        <name>FMN</name>
        <dbReference type="ChEBI" id="CHEBI:58210"/>
    </ligand>
</feature>
<keyword evidence="5" id="KW-0285">Flavoprotein</keyword>
<dbReference type="InterPro" id="IPR013785">
    <property type="entry name" value="Aldolase_TIM"/>
</dbReference>
<dbReference type="PROSITE" id="PS51349">
    <property type="entry name" value="FMN_HYDROXY_ACID_DH_2"/>
    <property type="match status" value="1"/>
</dbReference>
<keyword evidence="7" id="KW-0503">Monooxygenase</keyword>
<keyword evidence="5" id="KW-0288">FMN</keyword>
<evidence type="ECO:0000256" key="3">
    <source>
        <dbReference type="ARBA" id="ARBA00024042"/>
    </source>
</evidence>
<dbReference type="Pfam" id="PF01070">
    <property type="entry name" value="FMN_dh"/>
    <property type="match status" value="1"/>
</dbReference>
<evidence type="ECO:0000256" key="4">
    <source>
        <dbReference type="PIRSR" id="PIRSR000138-1"/>
    </source>
</evidence>
<evidence type="ECO:0000313" key="8">
    <source>
        <dbReference type="Proteomes" id="UP000483261"/>
    </source>
</evidence>
<accession>A0A6M1QR58</accession>
<dbReference type="Proteomes" id="UP000483261">
    <property type="component" value="Unassembled WGS sequence"/>
</dbReference>
<dbReference type="GO" id="GO:0010181">
    <property type="term" value="F:FMN binding"/>
    <property type="evidence" value="ECO:0007669"/>
    <property type="project" value="InterPro"/>
</dbReference>
<evidence type="ECO:0000313" key="7">
    <source>
        <dbReference type="EMBL" id="NGN92305.1"/>
    </source>
</evidence>
<dbReference type="PANTHER" id="PTHR10578">
    <property type="entry name" value="S -2-HYDROXY-ACID OXIDASE-RELATED"/>
    <property type="match status" value="1"/>
</dbReference>
<dbReference type="PANTHER" id="PTHR10578:SF143">
    <property type="entry name" value="FMN-DEPENDENT ALPHA-HYDROXY ACID DEHYDROGENASE PB1A11.03"/>
    <property type="match status" value="1"/>
</dbReference>
<keyword evidence="8" id="KW-1185">Reference proteome</keyword>
<feature type="binding site" evidence="5">
    <location>
        <position position="297"/>
    </location>
    <ligand>
        <name>FMN</name>
        <dbReference type="ChEBI" id="CHEBI:58210"/>
    </ligand>
</feature>
<dbReference type="InterPro" id="IPR008259">
    <property type="entry name" value="FMN_hydac_DH_AS"/>
</dbReference>
<evidence type="ECO:0000256" key="2">
    <source>
        <dbReference type="ARBA" id="ARBA00023002"/>
    </source>
</evidence>
<proteinExistence type="inferred from homology"/>
<protein>
    <submittedName>
        <fullName evidence="7">Lactate 2-monooxygenase</fullName>
    </submittedName>
</protein>
<dbReference type="AlphaFoldDB" id="A0A6M1QR58"/>
<feature type="active site" description="Proton acceptor" evidence="4">
    <location>
        <position position="321"/>
    </location>
</feature>
<feature type="binding site" evidence="5">
    <location>
        <position position="321"/>
    </location>
    <ligand>
        <name>glyoxylate</name>
        <dbReference type="ChEBI" id="CHEBI:36655"/>
    </ligand>
</feature>
<dbReference type="InterPro" id="IPR000262">
    <property type="entry name" value="FMN-dep_DH"/>
</dbReference>
<feature type="binding site" evidence="5">
    <location>
        <position position="45"/>
    </location>
    <ligand>
        <name>glyoxylate</name>
        <dbReference type="ChEBI" id="CHEBI:36655"/>
    </ligand>
</feature>
<reference evidence="7 8" key="1">
    <citation type="submission" date="2020-02" db="EMBL/GenBank/DDBJ databases">
        <title>Whole-genome analyses of novel actinobacteria.</title>
        <authorList>
            <person name="Sahin N."/>
        </authorList>
    </citation>
    <scope>NUCLEOTIDE SEQUENCE [LARGE SCALE GENOMIC DNA]</scope>
    <source>
        <strain evidence="7 8">KC13</strain>
    </source>
</reference>
<dbReference type="PIRSF" id="PIRSF000138">
    <property type="entry name" value="Al-hdrx_acd_dh"/>
    <property type="match status" value="1"/>
</dbReference>
<dbReference type="InterPro" id="IPR037396">
    <property type="entry name" value="FMN_HAD"/>
</dbReference>
<feature type="binding site" evidence="5">
    <location>
        <position position="324"/>
    </location>
    <ligand>
        <name>glyoxylate</name>
        <dbReference type="ChEBI" id="CHEBI:36655"/>
    </ligand>
</feature>
<dbReference type="InterPro" id="IPR012133">
    <property type="entry name" value="Alpha-hydoxy_acid_DH_FMN"/>
</dbReference>
<feature type="binding site" evidence="5">
    <location>
        <begin position="352"/>
        <end position="356"/>
    </location>
    <ligand>
        <name>FMN</name>
        <dbReference type="ChEBI" id="CHEBI:58210"/>
    </ligand>
</feature>
<organism evidence="7 8">
    <name type="scientific">Nocardioides turkmenicus</name>
    <dbReference type="NCBI Taxonomy" id="2711220"/>
    <lineage>
        <taxon>Bacteria</taxon>
        <taxon>Bacillati</taxon>
        <taxon>Actinomycetota</taxon>
        <taxon>Actinomycetes</taxon>
        <taxon>Propionibacteriales</taxon>
        <taxon>Nocardioidaceae</taxon>
        <taxon>Nocardioides</taxon>
    </lineage>
</organism>
<dbReference type="SUPFAM" id="SSF51395">
    <property type="entry name" value="FMN-linked oxidoreductases"/>
    <property type="match status" value="1"/>
</dbReference>
<comment type="cofactor">
    <cofactor evidence="1">
        <name>FMN</name>
        <dbReference type="ChEBI" id="CHEBI:58210"/>
    </cofactor>
</comment>
<gene>
    <name evidence="7" type="ORF">G5C66_06060</name>
</gene>
<comment type="similarity">
    <text evidence="3">Belongs to the FMN-dependent alpha-hydroxy acid dehydrogenase family.</text>
</comment>